<proteinExistence type="inferred from homology"/>
<keyword evidence="8 11" id="KW-0472">Membrane</keyword>
<keyword evidence="7" id="KW-0520">NAD</keyword>
<evidence type="ECO:0000256" key="2">
    <source>
        <dbReference type="ARBA" id="ARBA00010519"/>
    </source>
</evidence>
<evidence type="ECO:0000256" key="5">
    <source>
        <dbReference type="ARBA" id="ARBA00022967"/>
    </source>
</evidence>
<geneLocation type="mitochondrion" evidence="12"/>
<accession>G0WK42</accession>
<dbReference type="GO" id="GO:0008137">
    <property type="term" value="F:NADH dehydrogenase (ubiquinone) activity"/>
    <property type="evidence" value="ECO:0007669"/>
    <property type="project" value="UniProtKB-EC"/>
</dbReference>
<comment type="subcellular location">
    <subcellularLocation>
        <location evidence="1">Membrane</location>
        <topology evidence="1">Multi-pass membrane protein</topology>
    </subcellularLocation>
</comment>
<reference evidence="12" key="1">
    <citation type="journal article" date="2011" name="Int. J. Biol. Sci.">
        <title>The Architecture and Complete Sequence of Mitochondrial Genome of an Assassin Bug Agriosphodrus Dohrni (Hemiptera: Reduviidae).</title>
        <authorList>
            <person name="Li H."/>
            <person name="Gao J.Y."/>
            <person name="Liu H.Y."/>
            <person name="Liu H."/>
            <person name="Liang A.P."/>
            <person name="Zhou X.G."/>
            <person name="Cai W.Z."/>
        </authorList>
    </citation>
    <scope>NUCLEOTIDE SEQUENCE</scope>
</reference>
<evidence type="ECO:0000256" key="6">
    <source>
        <dbReference type="ARBA" id="ARBA00022989"/>
    </source>
</evidence>
<evidence type="ECO:0000256" key="8">
    <source>
        <dbReference type="ARBA" id="ARBA00023136"/>
    </source>
</evidence>
<evidence type="ECO:0000256" key="10">
    <source>
        <dbReference type="ARBA" id="ARBA00049551"/>
    </source>
</evidence>
<keyword evidence="4 11" id="KW-0812">Transmembrane</keyword>
<feature type="transmembrane region" description="Helical" evidence="11">
    <location>
        <begin position="24"/>
        <end position="47"/>
    </location>
</feature>
<dbReference type="Pfam" id="PF00420">
    <property type="entry name" value="Oxidored_q2"/>
    <property type="match status" value="1"/>
</dbReference>
<feature type="transmembrane region" description="Helical" evidence="11">
    <location>
        <begin position="53"/>
        <end position="78"/>
    </location>
</feature>
<dbReference type="InterPro" id="IPR039428">
    <property type="entry name" value="NUOK/Mnh_C1-like"/>
</dbReference>
<comment type="catalytic activity">
    <reaction evidence="10">
        <text>a ubiquinone + NADH + 5 H(+)(in) = a ubiquinol + NAD(+) + 4 H(+)(out)</text>
        <dbReference type="Rhea" id="RHEA:29091"/>
        <dbReference type="Rhea" id="RHEA-COMP:9565"/>
        <dbReference type="Rhea" id="RHEA-COMP:9566"/>
        <dbReference type="ChEBI" id="CHEBI:15378"/>
        <dbReference type="ChEBI" id="CHEBI:16389"/>
        <dbReference type="ChEBI" id="CHEBI:17976"/>
        <dbReference type="ChEBI" id="CHEBI:57540"/>
        <dbReference type="ChEBI" id="CHEBI:57945"/>
        <dbReference type="EC" id="7.1.1.2"/>
    </reaction>
</comment>
<dbReference type="GeneID" id="10970930"/>
<evidence type="ECO:0000256" key="9">
    <source>
        <dbReference type="ARBA" id="ARBA00031586"/>
    </source>
</evidence>
<dbReference type="CTD" id="4539"/>
<evidence type="ECO:0000256" key="11">
    <source>
        <dbReference type="SAM" id="Phobius"/>
    </source>
</evidence>
<keyword evidence="6 11" id="KW-1133">Transmembrane helix</keyword>
<protein>
    <recommendedName>
        <fullName evidence="3">NADH-ubiquinone oxidoreductase chain 4L</fullName>
    </recommendedName>
    <alternativeName>
        <fullName evidence="9">NADH dehydrogenase subunit 4L</fullName>
    </alternativeName>
</protein>
<dbReference type="Gene3D" id="1.10.287.3510">
    <property type="match status" value="1"/>
</dbReference>
<comment type="similarity">
    <text evidence="2">Belongs to the complex I subunit 4L family.</text>
</comment>
<dbReference type="RefSeq" id="YP_004734460.1">
    <property type="nucleotide sequence ID" value="NC_015842.1"/>
</dbReference>
<organism evidence="12">
    <name type="scientific">Agriosphodrus dohrni</name>
    <name type="common">Japanese assassin-bug</name>
    <dbReference type="NCBI Taxonomy" id="184613"/>
    <lineage>
        <taxon>Eukaryota</taxon>
        <taxon>Metazoa</taxon>
        <taxon>Ecdysozoa</taxon>
        <taxon>Arthropoda</taxon>
        <taxon>Hexapoda</taxon>
        <taxon>Insecta</taxon>
        <taxon>Pterygota</taxon>
        <taxon>Neoptera</taxon>
        <taxon>Paraneoptera</taxon>
        <taxon>Hemiptera</taxon>
        <taxon>Heteroptera</taxon>
        <taxon>Panheteroptera</taxon>
        <taxon>Cimicomorpha</taxon>
        <taxon>Reduviidae</taxon>
        <taxon>Harpactorinae</taxon>
        <taxon>Harpactorini</taxon>
        <taxon>Agriosphodrus</taxon>
    </lineage>
</organism>
<gene>
    <name evidence="12" type="primary">ND4L</name>
</gene>
<evidence type="ECO:0000256" key="7">
    <source>
        <dbReference type="ARBA" id="ARBA00023027"/>
    </source>
</evidence>
<name>G0WK42_AGRDO</name>
<keyword evidence="12" id="KW-0496">Mitochondrion</keyword>
<evidence type="ECO:0000256" key="1">
    <source>
        <dbReference type="ARBA" id="ARBA00004141"/>
    </source>
</evidence>
<dbReference type="EMBL" id="HM071001">
    <property type="protein sequence ID" value="ADF65640.1"/>
    <property type="molecule type" value="Genomic_DNA"/>
</dbReference>
<keyword evidence="5" id="KW-1278">Translocase</keyword>
<dbReference type="GO" id="GO:0016020">
    <property type="term" value="C:membrane"/>
    <property type="evidence" value="ECO:0007669"/>
    <property type="project" value="UniProtKB-SubCell"/>
</dbReference>
<evidence type="ECO:0000256" key="3">
    <source>
        <dbReference type="ARBA" id="ARBA00016612"/>
    </source>
</evidence>
<evidence type="ECO:0000256" key="4">
    <source>
        <dbReference type="ARBA" id="ARBA00022692"/>
    </source>
</evidence>
<sequence length="94" mass="10682">MIKFCGFCMFFSGLLVFCSMRKHLLLTLLSLEFLALSLYFYLFMFLGNFGMNYYFILIFLTFIVCEGALGLGILVCLIRSQGSDNISGLSILGW</sequence>
<evidence type="ECO:0000313" key="12">
    <source>
        <dbReference type="EMBL" id="ADF65640.1"/>
    </source>
</evidence>
<dbReference type="AlphaFoldDB" id="G0WK42"/>